<evidence type="ECO:0000313" key="3">
    <source>
        <dbReference type="Proteomes" id="UP000018001"/>
    </source>
</evidence>
<comment type="caution">
    <text evidence="2">The sequence shown here is derived from an EMBL/GenBank/DDBJ whole genome shotgun (WGS) entry which is preliminary data.</text>
</comment>
<evidence type="ECO:0008006" key="4">
    <source>
        <dbReference type="Google" id="ProtNLM"/>
    </source>
</evidence>
<feature type="compositionally biased region" description="Polar residues" evidence="1">
    <location>
        <begin position="1"/>
        <end position="12"/>
    </location>
</feature>
<dbReference type="Gene3D" id="3.40.630.30">
    <property type="match status" value="1"/>
</dbReference>
<name>V5GCQ2_BYSSN</name>
<proteinExistence type="predicted"/>
<reference evidence="3" key="1">
    <citation type="journal article" date="2014" name="Genome Announc.">
        <title>Draft genome sequence of the formaldehyde-resistant fungus Byssochlamys spectabilis No. 5 (anamorph Paecilomyces variotii No. 5) (NBRC109023).</title>
        <authorList>
            <person name="Oka T."/>
            <person name="Ekino K."/>
            <person name="Fukuda K."/>
            <person name="Nomura Y."/>
        </authorList>
    </citation>
    <scope>NUCLEOTIDE SEQUENCE [LARGE SCALE GENOMIC DNA]</scope>
    <source>
        <strain evidence="3">No. 5 / NBRC 109023</strain>
    </source>
</reference>
<dbReference type="HOGENOM" id="CLU_1062419_0_0_1"/>
<dbReference type="eggNOG" id="ENOG502RM9U">
    <property type="taxonomic scope" value="Eukaryota"/>
</dbReference>
<dbReference type="InterPro" id="IPR016181">
    <property type="entry name" value="Acyl_CoA_acyltransferase"/>
</dbReference>
<sequence>MVQSSLPLSVANTTTTTRSKPPTRPIPFPLRIQTITPSPLLAQQPWLADLTRMINDSFAKPATTDIKFSADRLHTNTQLIEELGEKASTVVAFDESSSLSTGGLTEGETPTNYIVGTASIKDWVDDGLWLPVPPQALSSSSSLPLGDTGAPFICPGDLEISIVAVRPGVEYRKRGIAEKLVRECEQEAIRRMKQDVQSHQNQEQRDGGPLRIRLMVKVVKEMNGPYWLNRGFEIIGQRFCPTGMWGANIDFTLWAMVKVLIVQNLKNDD</sequence>
<dbReference type="SUPFAM" id="SSF55729">
    <property type="entry name" value="Acyl-CoA N-acyltransferases (Nat)"/>
    <property type="match status" value="1"/>
</dbReference>
<dbReference type="OrthoDB" id="3794209at2759"/>
<evidence type="ECO:0000313" key="2">
    <source>
        <dbReference type="EMBL" id="GAD99841.1"/>
    </source>
</evidence>
<organism evidence="2 3">
    <name type="scientific">Byssochlamys spectabilis (strain No. 5 / NBRC 109023)</name>
    <name type="common">Paecilomyces variotii</name>
    <dbReference type="NCBI Taxonomy" id="1356009"/>
    <lineage>
        <taxon>Eukaryota</taxon>
        <taxon>Fungi</taxon>
        <taxon>Dikarya</taxon>
        <taxon>Ascomycota</taxon>
        <taxon>Pezizomycotina</taxon>
        <taxon>Eurotiomycetes</taxon>
        <taxon>Eurotiomycetidae</taxon>
        <taxon>Eurotiales</taxon>
        <taxon>Thermoascaceae</taxon>
        <taxon>Paecilomyces</taxon>
    </lineage>
</organism>
<dbReference type="Proteomes" id="UP000018001">
    <property type="component" value="Unassembled WGS sequence"/>
</dbReference>
<evidence type="ECO:0000256" key="1">
    <source>
        <dbReference type="SAM" id="MobiDB-lite"/>
    </source>
</evidence>
<dbReference type="EMBL" id="BAUL01000330">
    <property type="protein sequence ID" value="GAD99841.1"/>
    <property type="molecule type" value="Genomic_DNA"/>
</dbReference>
<keyword evidence="3" id="KW-1185">Reference proteome</keyword>
<dbReference type="AlphaFoldDB" id="V5GCQ2"/>
<gene>
    <name evidence="2" type="ORF">PVAR5_8568</name>
</gene>
<protein>
    <recommendedName>
        <fullName evidence="4">N-acetyltransferase domain-containing protein</fullName>
    </recommendedName>
</protein>
<feature type="region of interest" description="Disordered" evidence="1">
    <location>
        <begin position="1"/>
        <end position="26"/>
    </location>
</feature>
<dbReference type="InParanoid" id="V5GCQ2"/>
<accession>V5GCQ2</accession>
<dbReference type="CDD" id="cd04301">
    <property type="entry name" value="NAT_SF"/>
    <property type="match status" value="1"/>
</dbReference>